<evidence type="ECO:0000313" key="3">
    <source>
        <dbReference type="Proteomes" id="UP000707451"/>
    </source>
</evidence>
<dbReference type="PANTHER" id="PTHR39398:SF1">
    <property type="entry name" value="CSN8_PSMD8_EIF3K DOMAIN-CONTAINING PROTEIN"/>
    <property type="match status" value="1"/>
</dbReference>
<name>A0A9P7XRQ4_9FUNG</name>
<proteinExistence type="predicted"/>
<feature type="compositionally biased region" description="Basic and acidic residues" evidence="1">
    <location>
        <begin position="1"/>
        <end position="10"/>
    </location>
</feature>
<protein>
    <submittedName>
        <fullName evidence="2">Uncharacterized protein</fullName>
    </submittedName>
</protein>
<dbReference type="AlphaFoldDB" id="A0A9P7XRQ4"/>
<evidence type="ECO:0000313" key="2">
    <source>
        <dbReference type="EMBL" id="KAG9065422.1"/>
    </source>
</evidence>
<feature type="region of interest" description="Disordered" evidence="1">
    <location>
        <begin position="1"/>
        <end position="26"/>
    </location>
</feature>
<gene>
    <name evidence="2" type="ORF">KI688_002747</name>
</gene>
<sequence length="314" mass="35179">MIARYEDKYGTNKMKPIPPRSRQSEEMDTILESFRKLREGLFATEARDLFSVDVYEGSVLNSLYAGNIPELTKALHHLVQELHPVVYTLLPPPPSSLRNNDNDNNDLLTSFGQIPARRQTFLGLYILHHIAKPPRHNLGTVALTENPLFQAVNHPRTGTDELVASFLYLFPLHPQRSDIDRLAGLEPDLRLALEYWTYLRQGNWIGRERLLGTDRTLAGGLPITWAQRLMIRHSMGDSLGTARSLSVATMHKAYYSLPVSVVAQGVGMVEEGERKEFEGVVGVKEGWVEGLKGKYGLAGGVVVRDGVFMFKAKS</sequence>
<dbReference type="PANTHER" id="PTHR39398">
    <property type="entry name" value="YALI0F14311P"/>
    <property type="match status" value="1"/>
</dbReference>
<dbReference type="OrthoDB" id="2100128at2759"/>
<comment type="caution">
    <text evidence="2">The sequence shown here is derived from an EMBL/GenBank/DDBJ whole genome shotgun (WGS) entry which is preliminary data.</text>
</comment>
<reference evidence="2" key="1">
    <citation type="submission" date="2021-06" db="EMBL/GenBank/DDBJ databases">
        <title>Genome Sequence of Mortierella hyaline Strain SCG-10, a Cold-Adapted, Nitrate-Reducing Fungus Isolated from Soil in Minnesota, USA.</title>
        <authorList>
            <person name="Aldossari N."/>
        </authorList>
    </citation>
    <scope>NUCLEOTIDE SEQUENCE</scope>
    <source>
        <strain evidence="2">SCG-10</strain>
    </source>
</reference>
<keyword evidence="3" id="KW-1185">Reference proteome</keyword>
<evidence type="ECO:0000256" key="1">
    <source>
        <dbReference type="SAM" id="MobiDB-lite"/>
    </source>
</evidence>
<dbReference type="EMBL" id="JAHRHY010000012">
    <property type="protein sequence ID" value="KAG9065422.1"/>
    <property type="molecule type" value="Genomic_DNA"/>
</dbReference>
<organism evidence="2 3">
    <name type="scientific">Linnemannia hyalina</name>
    <dbReference type="NCBI Taxonomy" id="64524"/>
    <lineage>
        <taxon>Eukaryota</taxon>
        <taxon>Fungi</taxon>
        <taxon>Fungi incertae sedis</taxon>
        <taxon>Mucoromycota</taxon>
        <taxon>Mortierellomycotina</taxon>
        <taxon>Mortierellomycetes</taxon>
        <taxon>Mortierellales</taxon>
        <taxon>Mortierellaceae</taxon>
        <taxon>Linnemannia</taxon>
    </lineage>
</organism>
<accession>A0A9P7XRQ4</accession>
<dbReference type="Proteomes" id="UP000707451">
    <property type="component" value="Unassembled WGS sequence"/>
</dbReference>